<dbReference type="Proteomes" id="UP000233769">
    <property type="component" value="Chromosome tk0001"/>
</dbReference>
<organism evidence="1 2">
    <name type="scientific">Methylorubrum extorquens</name>
    <name type="common">Methylobacterium dichloromethanicum</name>
    <name type="synonym">Methylobacterium extorquens</name>
    <dbReference type="NCBI Taxonomy" id="408"/>
    <lineage>
        <taxon>Bacteria</taxon>
        <taxon>Pseudomonadati</taxon>
        <taxon>Pseudomonadota</taxon>
        <taxon>Alphaproteobacteria</taxon>
        <taxon>Hyphomicrobiales</taxon>
        <taxon>Methylobacteriaceae</taxon>
        <taxon>Methylorubrum</taxon>
    </lineage>
</organism>
<reference evidence="2" key="1">
    <citation type="submission" date="2017-10" db="EMBL/GenBank/DDBJ databases">
        <authorList>
            <person name="Regsiter A."/>
            <person name="William W."/>
        </authorList>
    </citation>
    <scope>NUCLEOTIDE SEQUENCE [LARGE SCALE GENOMIC DNA]</scope>
</reference>
<name>A0A1P8QJK4_METEX</name>
<accession>A0A1P8QJK4</accession>
<dbReference type="RefSeq" id="WP_076640643.1">
    <property type="nucleotide sequence ID" value="NZ_CP019322.1"/>
</dbReference>
<gene>
    <name evidence="1" type="ORF">TK0001_5060</name>
</gene>
<dbReference type="AlphaFoldDB" id="A0A1P8QJK4"/>
<evidence type="ECO:0000313" key="1">
    <source>
        <dbReference type="EMBL" id="SOR31645.1"/>
    </source>
</evidence>
<dbReference type="EMBL" id="LT962688">
    <property type="protein sequence ID" value="SOR31645.1"/>
    <property type="molecule type" value="Genomic_DNA"/>
</dbReference>
<dbReference type="PROSITE" id="PS51257">
    <property type="entry name" value="PROKAR_LIPOPROTEIN"/>
    <property type="match status" value="1"/>
</dbReference>
<sequence length="68" mass="6731">MKNLIASATALLLLSAAPALAMSCCGGSKGKGAMMCGKGSMAMNHAQKGKKGGCCCESMSGGNMSKRT</sequence>
<protein>
    <submittedName>
        <fullName evidence="1">Uncharacterized protein</fullName>
    </submittedName>
</protein>
<proteinExistence type="predicted"/>
<evidence type="ECO:0000313" key="2">
    <source>
        <dbReference type="Proteomes" id="UP000233769"/>
    </source>
</evidence>